<evidence type="ECO:0000313" key="2">
    <source>
        <dbReference type="EMBL" id="KAK7966545.1"/>
    </source>
</evidence>
<accession>A0ABR1QV53</accession>
<dbReference type="EMBL" id="JAQQWE010000001">
    <property type="protein sequence ID" value="KAK7966545.1"/>
    <property type="molecule type" value="Genomic_DNA"/>
</dbReference>
<protein>
    <submittedName>
        <fullName evidence="2">Uncharacterized protein</fullName>
    </submittedName>
</protein>
<comment type="caution">
    <text evidence="2">The sequence shown here is derived from an EMBL/GenBank/DDBJ whole genome shotgun (WGS) entry which is preliminary data.</text>
</comment>
<dbReference type="Proteomes" id="UP001391051">
    <property type="component" value="Unassembled WGS sequence"/>
</dbReference>
<proteinExistence type="predicted"/>
<reference evidence="2 3" key="1">
    <citation type="submission" date="2023-01" db="EMBL/GenBank/DDBJ databases">
        <title>Analysis of 21 Apiospora genomes using comparative genomics revels a genus with tremendous synthesis potential of carbohydrate active enzymes and secondary metabolites.</title>
        <authorList>
            <person name="Sorensen T."/>
        </authorList>
    </citation>
    <scope>NUCLEOTIDE SEQUENCE [LARGE SCALE GENOMIC DNA]</scope>
    <source>
        <strain evidence="2 3">CBS 24483</strain>
    </source>
</reference>
<organism evidence="2 3">
    <name type="scientific">Apiospora aurea</name>
    <dbReference type="NCBI Taxonomy" id="335848"/>
    <lineage>
        <taxon>Eukaryota</taxon>
        <taxon>Fungi</taxon>
        <taxon>Dikarya</taxon>
        <taxon>Ascomycota</taxon>
        <taxon>Pezizomycotina</taxon>
        <taxon>Sordariomycetes</taxon>
        <taxon>Xylariomycetidae</taxon>
        <taxon>Amphisphaeriales</taxon>
        <taxon>Apiosporaceae</taxon>
        <taxon>Apiospora</taxon>
    </lineage>
</organism>
<gene>
    <name evidence="2" type="ORF">PG986_000822</name>
</gene>
<evidence type="ECO:0000256" key="1">
    <source>
        <dbReference type="SAM" id="MobiDB-lite"/>
    </source>
</evidence>
<name>A0ABR1QV53_9PEZI</name>
<dbReference type="GeneID" id="92070106"/>
<keyword evidence="3" id="KW-1185">Reference proteome</keyword>
<evidence type="ECO:0000313" key="3">
    <source>
        <dbReference type="Proteomes" id="UP001391051"/>
    </source>
</evidence>
<sequence>MDKHLLSLRPYYEEPHEPSDTTMIITHVSPVDSVTTTKANKRHAGEDHTGPSLSAAGMREDDLYYLPTCRQNKPQIRSVLADLAALSPLDNFPEGISKIQRNHGGEECQFGSREKFSLTNVAASWLPSAIIQYMAANVLRLVLATLAVGGKALWQINGTLAA</sequence>
<dbReference type="RefSeq" id="XP_066705937.1">
    <property type="nucleotide sequence ID" value="XM_066837044.1"/>
</dbReference>
<feature type="region of interest" description="Disordered" evidence="1">
    <location>
        <begin position="35"/>
        <end position="54"/>
    </location>
</feature>